<evidence type="ECO:0000313" key="3">
    <source>
        <dbReference type="Proteomes" id="UP000235330"/>
    </source>
</evidence>
<reference evidence="3" key="1">
    <citation type="submission" date="2016-07" db="EMBL/GenBank/DDBJ databases">
        <title>Nontailed viruses are major unrecognized killers of bacteria in the ocean.</title>
        <authorList>
            <person name="Kauffman K."/>
            <person name="Hussain F."/>
            <person name="Yang J."/>
            <person name="Arevalo P."/>
            <person name="Brown J."/>
            <person name="Cutler M."/>
            <person name="Kelly L."/>
            <person name="Polz M.F."/>
        </authorList>
    </citation>
    <scope>NUCLEOTIDE SEQUENCE [LARGE SCALE GENOMIC DNA]</scope>
    <source>
        <strain evidence="3">10N.261.55.E11</strain>
    </source>
</reference>
<gene>
    <name evidence="2" type="ORF">BCU17_19915</name>
</gene>
<dbReference type="EMBL" id="MCWU01000025">
    <property type="protein sequence ID" value="PMJ65750.1"/>
    <property type="molecule type" value="Genomic_DNA"/>
</dbReference>
<dbReference type="RefSeq" id="WP_102516524.1">
    <property type="nucleotide sequence ID" value="NZ_CAWNSM010000025.1"/>
</dbReference>
<comment type="caution">
    <text evidence="2">The sequence shown here is derived from an EMBL/GenBank/DDBJ whole genome shotgun (WGS) entry which is preliminary data.</text>
</comment>
<feature type="domain" description="SnoaL-like" evidence="1">
    <location>
        <begin position="257"/>
        <end position="331"/>
    </location>
</feature>
<dbReference type="SUPFAM" id="SSF54427">
    <property type="entry name" value="NTF2-like"/>
    <property type="match status" value="1"/>
</dbReference>
<dbReference type="InterPro" id="IPR037401">
    <property type="entry name" value="SnoaL-like"/>
</dbReference>
<name>A0A2N7FBD2_VIBSP</name>
<dbReference type="AlphaFoldDB" id="A0A2N7FBD2"/>
<dbReference type="SUPFAM" id="SSF53448">
    <property type="entry name" value="Nucleotide-diphospho-sugar transferases"/>
    <property type="match status" value="1"/>
</dbReference>
<sequence length="361" mass="40675">MLNILVPLSGGSTFEVSSENKYPKIFTDIDGQLLIERAAKPFLELNRECRITVALPQPEADKYQLPNVFRLLGDQVHTCSINGNTQGAVCSALLAIEELEHDAPLIITSFEQVLDIDINEYIDTFINEGVDAGVLTFEAKHPKWSYVKTDSNNFVTQAAEKMPISNHAIAGFYYFKSVNLFLESAKAMIRKDVKTNNSFYIAPTLNEVILNEGKVRAIDIDKACYFHVIDEHELNNYEQKVLNDRNQHKDKVLKSTQEYVAAFNTMNIDEVASFLTQTSVLADPSGRFVGKSVVYDYIKGIFDATTELSFVANNIYVTNDHESIIEFELTIDGTTLVGTDVIDWTPQLLIKELRAYLYEAK</sequence>
<organism evidence="2 3">
    <name type="scientific">Vibrio splendidus</name>
    <dbReference type="NCBI Taxonomy" id="29497"/>
    <lineage>
        <taxon>Bacteria</taxon>
        <taxon>Pseudomonadati</taxon>
        <taxon>Pseudomonadota</taxon>
        <taxon>Gammaproteobacteria</taxon>
        <taxon>Vibrionales</taxon>
        <taxon>Vibrionaceae</taxon>
        <taxon>Vibrio</taxon>
    </lineage>
</organism>
<dbReference type="Gene3D" id="3.90.550.10">
    <property type="entry name" value="Spore Coat Polysaccharide Biosynthesis Protein SpsA, Chain A"/>
    <property type="match status" value="1"/>
</dbReference>
<dbReference type="InterPro" id="IPR032710">
    <property type="entry name" value="NTF2-like_dom_sf"/>
</dbReference>
<dbReference type="InterPro" id="IPR029044">
    <property type="entry name" value="Nucleotide-diphossugar_trans"/>
</dbReference>
<proteinExistence type="predicted"/>
<evidence type="ECO:0000259" key="1">
    <source>
        <dbReference type="Pfam" id="PF12680"/>
    </source>
</evidence>
<dbReference type="Gene3D" id="3.10.450.50">
    <property type="match status" value="1"/>
</dbReference>
<dbReference type="Proteomes" id="UP000235330">
    <property type="component" value="Unassembled WGS sequence"/>
</dbReference>
<dbReference type="Pfam" id="PF12680">
    <property type="entry name" value="SnoaL_2"/>
    <property type="match status" value="1"/>
</dbReference>
<evidence type="ECO:0000313" key="2">
    <source>
        <dbReference type="EMBL" id="PMJ65750.1"/>
    </source>
</evidence>
<protein>
    <recommendedName>
        <fullName evidence="1">SnoaL-like domain-containing protein</fullName>
    </recommendedName>
</protein>
<accession>A0A2N7FBD2</accession>